<organism evidence="5 6">
    <name type="scientific">Candidatus Defluviibacterium haderslevense</name>
    <dbReference type="NCBI Taxonomy" id="2981993"/>
    <lineage>
        <taxon>Bacteria</taxon>
        <taxon>Pseudomonadati</taxon>
        <taxon>Bacteroidota</taxon>
        <taxon>Saprospiria</taxon>
        <taxon>Saprospirales</taxon>
        <taxon>Saprospiraceae</taxon>
        <taxon>Candidatus Defluviibacterium</taxon>
    </lineage>
</organism>
<evidence type="ECO:0000259" key="4">
    <source>
        <dbReference type="Pfam" id="PF18962"/>
    </source>
</evidence>
<dbReference type="Proteomes" id="UP000808349">
    <property type="component" value="Unassembled WGS sequence"/>
</dbReference>
<dbReference type="SUPFAM" id="SSF69318">
    <property type="entry name" value="Integrin alpha N-terminal domain"/>
    <property type="match status" value="1"/>
</dbReference>
<dbReference type="NCBIfam" id="TIGR04183">
    <property type="entry name" value="Por_Secre_tail"/>
    <property type="match status" value="1"/>
</dbReference>
<dbReference type="Pfam" id="PF13517">
    <property type="entry name" value="FG-GAP_3"/>
    <property type="match status" value="3"/>
</dbReference>
<evidence type="ECO:0000259" key="3">
    <source>
        <dbReference type="Pfam" id="PF07593"/>
    </source>
</evidence>
<dbReference type="Pfam" id="PF07593">
    <property type="entry name" value="UnbV_ASPIC"/>
    <property type="match status" value="1"/>
</dbReference>
<name>A0A9D7SDQ1_9BACT</name>
<feature type="signal peptide" evidence="2">
    <location>
        <begin position="1"/>
        <end position="29"/>
    </location>
</feature>
<keyword evidence="1 2" id="KW-0732">Signal</keyword>
<feature type="domain" description="Secretion system C-terminal sorting" evidence="4">
    <location>
        <begin position="517"/>
        <end position="586"/>
    </location>
</feature>
<dbReference type="InterPro" id="IPR026444">
    <property type="entry name" value="Secre_tail"/>
</dbReference>
<comment type="caution">
    <text evidence="5">The sequence shown here is derived from an EMBL/GenBank/DDBJ whole genome shotgun (WGS) entry which is preliminary data.</text>
</comment>
<feature type="domain" description="ASPIC/UnbV" evidence="3">
    <location>
        <begin position="423"/>
        <end position="494"/>
    </location>
</feature>
<dbReference type="Pfam" id="PF18962">
    <property type="entry name" value="Por_Secre_tail"/>
    <property type="match status" value="1"/>
</dbReference>
<dbReference type="InterPro" id="IPR011519">
    <property type="entry name" value="UnbV_ASPIC"/>
</dbReference>
<dbReference type="InterPro" id="IPR028994">
    <property type="entry name" value="Integrin_alpha_N"/>
</dbReference>
<evidence type="ECO:0000313" key="5">
    <source>
        <dbReference type="EMBL" id="MBK9719735.1"/>
    </source>
</evidence>
<dbReference type="InterPro" id="IPR027039">
    <property type="entry name" value="Crtac1"/>
</dbReference>
<gene>
    <name evidence="5" type="ORF">IPO85_19905</name>
</gene>
<evidence type="ECO:0000256" key="1">
    <source>
        <dbReference type="ARBA" id="ARBA00022729"/>
    </source>
</evidence>
<protein>
    <submittedName>
        <fullName evidence="5">VCBS repeat-containing protein</fullName>
    </submittedName>
</protein>
<dbReference type="InterPro" id="IPR013517">
    <property type="entry name" value="FG-GAP"/>
</dbReference>
<dbReference type="PANTHER" id="PTHR16026">
    <property type="entry name" value="CARTILAGE ACIDIC PROTEIN 1"/>
    <property type="match status" value="1"/>
</dbReference>
<evidence type="ECO:0000313" key="6">
    <source>
        <dbReference type="Proteomes" id="UP000808349"/>
    </source>
</evidence>
<evidence type="ECO:0000256" key="2">
    <source>
        <dbReference type="SAM" id="SignalP"/>
    </source>
</evidence>
<dbReference type="AlphaFoldDB" id="A0A9D7SDQ1"/>
<feature type="chain" id="PRO_5039417087" evidence="2">
    <location>
        <begin position="30"/>
        <end position="588"/>
    </location>
</feature>
<dbReference type="PANTHER" id="PTHR16026:SF0">
    <property type="entry name" value="CARTILAGE ACIDIC PROTEIN 1"/>
    <property type="match status" value="1"/>
</dbReference>
<accession>A0A9D7SDQ1</accession>
<dbReference type="EMBL" id="JADKFW010000021">
    <property type="protein sequence ID" value="MBK9719735.1"/>
    <property type="molecule type" value="Genomic_DNA"/>
</dbReference>
<proteinExistence type="predicted"/>
<sequence>MKISHHYIFVSKQILIILFSHLMVNATFAQTFTKITSGPFVTSDGDSRSVNWVDVNGDGFIDCMITNGPTEGQDNFLYINNGTGGFTALTGDTIVKDNKPSDGATWADSDNDGDLDCFVVNWYNTKNLFYNNTRVGAFTQTQNAVETSGGYCETGSWGDYDNDGLLDLYVTRSGGTLATNKNLLFHNEGGNVFTKVLTGTPVTDAFISRSVNWTDIDSDGDLDLFVTNEKDQNENLYRNDGAGVFTKLTNGPLLNDGGKTMSSNWGDYDNDGDLDVFLANDQGNDGLFRNDGQFNFTKITSDTVSNCGGNSFSSAWSDIDNDGDIDLYVTNSFGTTTLWPNFLFLNNGNGSFTRVGNTAPATDLDWSYGCAFGDYDNDGFEDLAVATCRYNSVDRPDLLYHNDGNSNNWVTIKLVGTTTNKSAVGTKIRVKANINGNPVWQMRELSAQTSYCGQNDLRPHFGLGNATNIDSIKLEWLNGTVEYYTDITTNQFITIVQGKGITGINNESLLKINDVLIYPNPASTKINIIIPDEYRNENFVSFIYDQNGKLIYSSNNEKEIDINGLTIGTYTIKVKVGKSYNTQTIIKL</sequence>
<reference evidence="5 6" key="1">
    <citation type="submission" date="2020-10" db="EMBL/GenBank/DDBJ databases">
        <title>Connecting structure to function with the recovery of over 1000 high-quality activated sludge metagenome-assembled genomes encoding full-length rRNA genes using long-read sequencing.</title>
        <authorList>
            <person name="Singleton C.M."/>
            <person name="Petriglieri F."/>
            <person name="Kristensen J.M."/>
            <person name="Kirkegaard R.H."/>
            <person name="Michaelsen T.Y."/>
            <person name="Andersen M.H."/>
            <person name="Karst S.M."/>
            <person name="Dueholm M.S."/>
            <person name="Nielsen P.H."/>
            <person name="Albertsen M."/>
        </authorList>
    </citation>
    <scope>NUCLEOTIDE SEQUENCE [LARGE SCALE GENOMIC DNA]</scope>
    <source>
        <strain evidence="5">Ribe_18-Q3-R11-54_BAT3C.373</strain>
    </source>
</reference>
<dbReference type="Gene3D" id="2.130.10.130">
    <property type="entry name" value="Integrin alpha, N-terminal"/>
    <property type="match status" value="2"/>
</dbReference>